<dbReference type="CDD" id="cd00093">
    <property type="entry name" value="HTH_XRE"/>
    <property type="match status" value="1"/>
</dbReference>
<reference evidence="2 3" key="1">
    <citation type="submission" date="2020-06" db="EMBL/GenBank/DDBJ databases">
        <title>The genome sequence of Candidatus Regiella insecticola strain Tut.</title>
        <authorList>
            <person name="Nikoh N."/>
            <person name="Tsuchida T."/>
            <person name="Koga R."/>
            <person name="Oshima K."/>
            <person name="Hattori M."/>
            <person name="Fukatsu T."/>
        </authorList>
    </citation>
    <scope>NUCLEOTIDE SEQUENCE [LARGE SCALE GENOMIC DNA]</scope>
    <source>
        <strain evidence="2 3">Tut</strain>
    </source>
</reference>
<proteinExistence type="predicted"/>
<dbReference type="SMART" id="SM00530">
    <property type="entry name" value="HTH_XRE"/>
    <property type="match status" value="1"/>
</dbReference>
<name>A0A6L2ZP39_9ENTR</name>
<organism evidence="2 3">
    <name type="scientific">Candidatus Regiella insecticola</name>
    <dbReference type="NCBI Taxonomy" id="138073"/>
    <lineage>
        <taxon>Bacteria</taxon>
        <taxon>Pseudomonadati</taxon>
        <taxon>Pseudomonadota</taxon>
        <taxon>Gammaproteobacteria</taxon>
        <taxon>Enterobacterales</taxon>
        <taxon>Enterobacteriaceae</taxon>
        <taxon>aphid secondary symbionts</taxon>
        <taxon>Candidatus Regiella</taxon>
    </lineage>
</organism>
<dbReference type="AlphaFoldDB" id="A0A6L2ZP39"/>
<dbReference type="PROSITE" id="PS50943">
    <property type="entry name" value="HTH_CROC1"/>
    <property type="match status" value="1"/>
</dbReference>
<dbReference type="GO" id="GO:0003677">
    <property type="term" value="F:DNA binding"/>
    <property type="evidence" value="ECO:0007669"/>
    <property type="project" value="InterPro"/>
</dbReference>
<gene>
    <name evidence="2" type="primary">higA</name>
    <name evidence="2" type="ORF">RINTU1_18010</name>
</gene>
<dbReference type="EMBL" id="BLXO01000003">
    <property type="protein sequence ID" value="GFN46289.1"/>
    <property type="molecule type" value="Genomic_DNA"/>
</dbReference>
<protein>
    <submittedName>
        <fullName evidence="2">Transcriptional regulator</fullName>
    </submittedName>
</protein>
<dbReference type="Pfam" id="PF01381">
    <property type="entry name" value="HTH_3"/>
    <property type="match status" value="1"/>
</dbReference>
<dbReference type="InterPro" id="IPR001387">
    <property type="entry name" value="Cro/C1-type_HTH"/>
</dbReference>
<evidence type="ECO:0000259" key="1">
    <source>
        <dbReference type="PROSITE" id="PS50943"/>
    </source>
</evidence>
<dbReference type="Proteomes" id="UP000504714">
    <property type="component" value="Unassembled WGS sequence"/>
</dbReference>
<dbReference type="RefSeq" id="WP_176487981.1">
    <property type="nucleotide sequence ID" value="NZ_BLXO01000003.1"/>
</dbReference>
<dbReference type="SUPFAM" id="SSF47413">
    <property type="entry name" value="lambda repressor-like DNA-binding domains"/>
    <property type="match status" value="1"/>
</dbReference>
<comment type="caution">
    <text evidence="2">The sequence shown here is derived from an EMBL/GenBank/DDBJ whole genome shotgun (WGS) entry which is preliminary data.</text>
</comment>
<sequence>MKPITLEQLKNEMLNTPESIQAYEEADKELAAIQLLHEMREHAGISKTTLAKRLGIKPSAINRLEKNPLGASMNTLERYANACGATINISVQY</sequence>
<accession>A0A6L2ZP39</accession>
<evidence type="ECO:0000313" key="3">
    <source>
        <dbReference type="Proteomes" id="UP000504714"/>
    </source>
</evidence>
<evidence type="ECO:0000313" key="2">
    <source>
        <dbReference type="EMBL" id="GFN46289.1"/>
    </source>
</evidence>
<dbReference type="Gene3D" id="1.10.260.40">
    <property type="entry name" value="lambda repressor-like DNA-binding domains"/>
    <property type="match status" value="1"/>
</dbReference>
<feature type="domain" description="HTH cro/C1-type" evidence="1">
    <location>
        <begin position="36"/>
        <end position="90"/>
    </location>
</feature>
<dbReference type="InterPro" id="IPR010982">
    <property type="entry name" value="Lambda_DNA-bd_dom_sf"/>
</dbReference>